<dbReference type="GO" id="GO:0007586">
    <property type="term" value="P:digestion"/>
    <property type="evidence" value="ECO:0007669"/>
    <property type="project" value="InterPro"/>
</dbReference>
<dbReference type="Proteomes" id="UP001159428">
    <property type="component" value="Unassembled WGS sequence"/>
</dbReference>
<gene>
    <name evidence="2" type="ORF">PMEA_00003600</name>
</gene>
<dbReference type="PANTHER" id="PTHR10041">
    <property type="entry name" value="COLIPASE"/>
    <property type="match status" value="1"/>
</dbReference>
<comment type="caution">
    <text evidence="2">The sequence shown here is derived from an EMBL/GenBank/DDBJ whole genome shotgun (WGS) entry which is preliminary data.</text>
</comment>
<name>A0AAU9WCV1_9CNID</name>
<sequence length="105" mass="11662">MKVLAAVLVCLFILKTSSEEIQYSAAHDRQKRLNLPDIDICDTDADCGNERCCIKYLGICAPKRSLGESCNFSQYHGCGCKSGLFCQVAKCLGSLKYYRCLPLLQ</sequence>
<dbReference type="PANTHER" id="PTHR10041:SF5">
    <property type="entry name" value="LEUCINE-RICH COLIPASE-LIKE PROTEIN 1"/>
    <property type="match status" value="1"/>
</dbReference>
<dbReference type="GO" id="GO:0016042">
    <property type="term" value="P:lipid catabolic process"/>
    <property type="evidence" value="ECO:0007669"/>
    <property type="project" value="InterPro"/>
</dbReference>
<protein>
    <submittedName>
        <fullName evidence="2">Uncharacterized protein</fullName>
    </submittedName>
</protein>
<reference evidence="2 3" key="1">
    <citation type="submission" date="2022-05" db="EMBL/GenBank/DDBJ databases">
        <authorList>
            <consortium name="Genoscope - CEA"/>
            <person name="William W."/>
        </authorList>
    </citation>
    <scope>NUCLEOTIDE SEQUENCE [LARGE SCALE GENOMIC DNA]</scope>
</reference>
<proteinExistence type="predicted"/>
<evidence type="ECO:0000313" key="2">
    <source>
        <dbReference type="EMBL" id="CAH3110314.1"/>
    </source>
</evidence>
<dbReference type="EMBL" id="CALNXJ010000012">
    <property type="protein sequence ID" value="CAH3110314.1"/>
    <property type="molecule type" value="Genomic_DNA"/>
</dbReference>
<dbReference type="AlphaFoldDB" id="A0AAU9WCV1"/>
<keyword evidence="3" id="KW-1185">Reference proteome</keyword>
<evidence type="ECO:0000256" key="1">
    <source>
        <dbReference type="SAM" id="SignalP"/>
    </source>
</evidence>
<dbReference type="GO" id="GO:0008047">
    <property type="term" value="F:enzyme activator activity"/>
    <property type="evidence" value="ECO:0007669"/>
    <property type="project" value="InterPro"/>
</dbReference>
<organism evidence="2 3">
    <name type="scientific">Pocillopora meandrina</name>
    <dbReference type="NCBI Taxonomy" id="46732"/>
    <lineage>
        <taxon>Eukaryota</taxon>
        <taxon>Metazoa</taxon>
        <taxon>Cnidaria</taxon>
        <taxon>Anthozoa</taxon>
        <taxon>Hexacorallia</taxon>
        <taxon>Scleractinia</taxon>
        <taxon>Astrocoeniina</taxon>
        <taxon>Pocilloporidae</taxon>
        <taxon>Pocillopora</taxon>
    </lineage>
</organism>
<accession>A0AAU9WCV1</accession>
<keyword evidence="1" id="KW-0732">Signal</keyword>
<evidence type="ECO:0000313" key="3">
    <source>
        <dbReference type="Proteomes" id="UP001159428"/>
    </source>
</evidence>
<feature type="signal peptide" evidence="1">
    <location>
        <begin position="1"/>
        <end position="18"/>
    </location>
</feature>
<dbReference type="GO" id="GO:0005576">
    <property type="term" value="C:extracellular region"/>
    <property type="evidence" value="ECO:0007669"/>
    <property type="project" value="InterPro"/>
</dbReference>
<dbReference type="InterPro" id="IPR001981">
    <property type="entry name" value="Colipase"/>
</dbReference>
<feature type="chain" id="PRO_5043919763" evidence="1">
    <location>
        <begin position="19"/>
        <end position="105"/>
    </location>
</feature>